<dbReference type="EC" id="5.3.1.24" evidence="3 9"/>
<dbReference type="InterPro" id="IPR011060">
    <property type="entry name" value="RibuloseP-bd_barrel"/>
</dbReference>
<dbReference type="Proteomes" id="UP000037685">
    <property type="component" value="Unassembled WGS sequence"/>
</dbReference>
<dbReference type="InterPro" id="IPR001240">
    <property type="entry name" value="PRAI_dom"/>
</dbReference>
<dbReference type="PANTHER" id="PTHR42894">
    <property type="entry name" value="N-(5'-PHOSPHORIBOSYL)ANTHRANILATE ISOMERASE"/>
    <property type="match status" value="1"/>
</dbReference>
<organism evidence="11 12">
    <name type="scientific">Thermus aquaticus</name>
    <dbReference type="NCBI Taxonomy" id="271"/>
    <lineage>
        <taxon>Bacteria</taxon>
        <taxon>Thermotogati</taxon>
        <taxon>Deinococcota</taxon>
        <taxon>Deinococci</taxon>
        <taxon>Thermales</taxon>
        <taxon>Thermaceae</taxon>
        <taxon>Thermus</taxon>
    </lineage>
</organism>
<dbReference type="CDD" id="cd00405">
    <property type="entry name" value="PRAI"/>
    <property type="match status" value="1"/>
</dbReference>
<gene>
    <name evidence="9 11" type="primary">trpF</name>
    <name evidence="11" type="ORF">BVI061214_01116</name>
</gene>
<keyword evidence="8 9" id="KW-0413">Isomerase</keyword>
<feature type="domain" description="N-(5'phosphoribosyl) anthranilate isomerase (PRAI)" evidence="10">
    <location>
        <begin position="8"/>
        <end position="198"/>
    </location>
</feature>
<sequence length="204" mass="22044">MRLQQVRVKICGLTRLEDALLAESLGAWALGFVLAPGSPRRVDPERARAISQALGPFVARVGVFRDQGPEEVLRLMEKARLQVAQLHGLEPPEWAERVGAFYPVIKAFALEGPARPEWASYPASALLLDSKNPGSGQGYPRDWARPLLQTGKRVILAGGIGPENLEEVLALNPYGVDLASGVEEAPGVKSEAKLRALFARMMGG</sequence>
<evidence type="ECO:0000256" key="7">
    <source>
        <dbReference type="ARBA" id="ARBA00023141"/>
    </source>
</evidence>
<comment type="catalytic activity">
    <reaction evidence="1 9">
        <text>N-(5-phospho-beta-D-ribosyl)anthranilate = 1-(2-carboxyphenylamino)-1-deoxy-D-ribulose 5-phosphate</text>
        <dbReference type="Rhea" id="RHEA:21540"/>
        <dbReference type="ChEBI" id="CHEBI:18277"/>
        <dbReference type="ChEBI" id="CHEBI:58613"/>
        <dbReference type="EC" id="5.3.1.24"/>
    </reaction>
</comment>
<evidence type="ECO:0000256" key="1">
    <source>
        <dbReference type="ARBA" id="ARBA00001164"/>
    </source>
</evidence>
<evidence type="ECO:0000256" key="3">
    <source>
        <dbReference type="ARBA" id="ARBA00012572"/>
    </source>
</evidence>
<evidence type="ECO:0000313" key="12">
    <source>
        <dbReference type="Proteomes" id="UP000037685"/>
    </source>
</evidence>
<dbReference type="PATRIC" id="fig|271.14.peg.1191"/>
<evidence type="ECO:0000256" key="6">
    <source>
        <dbReference type="ARBA" id="ARBA00022822"/>
    </source>
</evidence>
<proteinExistence type="inferred from homology"/>
<dbReference type="PANTHER" id="PTHR42894:SF1">
    <property type="entry name" value="N-(5'-PHOSPHORIBOSYL)ANTHRANILATE ISOMERASE"/>
    <property type="match status" value="1"/>
</dbReference>
<dbReference type="UniPathway" id="UPA00035">
    <property type="reaction ID" value="UER00042"/>
</dbReference>
<evidence type="ECO:0000256" key="9">
    <source>
        <dbReference type="HAMAP-Rule" id="MF_00135"/>
    </source>
</evidence>
<evidence type="ECO:0000256" key="4">
    <source>
        <dbReference type="ARBA" id="ARBA00022272"/>
    </source>
</evidence>
<dbReference type="Pfam" id="PF00697">
    <property type="entry name" value="PRAI"/>
    <property type="match status" value="1"/>
</dbReference>
<evidence type="ECO:0000256" key="8">
    <source>
        <dbReference type="ARBA" id="ARBA00023235"/>
    </source>
</evidence>
<keyword evidence="6 9" id="KW-0822">Tryptophan biosynthesis</keyword>
<dbReference type="Gene3D" id="3.20.20.70">
    <property type="entry name" value="Aldolase class I"/>
    <property type="match status" value="1"/>
</dbReference>
<protein>
    <recommendedName>
        <fullName evidence="4 9">N-(5'-phosphoribosyl)anthranilate isomerase</fullName>
        <shortName evidence="9">PRAI</shortName>
        <ecNumber evidence="3 9">5.3.1.24</ecNumber>
    </recommendedName>
</protein>
<comment type="caution">
    <text evidence="11">The sequence shown here is derived from an EMBL/GenBank/DDBJ whole genome shotgun (WGS) entry which is preliminary data.</text>
</comment>
<evidence type="ECO:0000256" key="5">
    <source>
        <dbReference type="ARBA" id="ARBA00022605"/>
    </source>
</evidence>
<name>A0A0N0U842_THEAQ</name>
<keyword evidence="7 9" id="KW-0057">Aromatic amino acid biosynthesis</keyword>
<keyword evidence="5 9" id="KW-0028">Amino-acid biosynthesis</keyword>
<dbReference type="InterPro" id="IPR013785">
    <property type="entry name" value="Aldolase_TIM"/>
</dbReference>
<reference evidence="11 12" key="1">
    <citation type="submission" date="2015-07" db="EMBL/GenBank/DDBJ databases">
        <authorList>
            <person name="Noorani M."/>
        </authorList>
    </citation>
    <scope>NUCLEOTIDE SEQUENCE [LARGE SCALE GENOMIC DNA]</scope>
    <source>
        <strain evidence="12">ATCC 25104 / DSM 625 / JCM 10724 / NBRC 103206 / NCIMB 11243 / YT-1</strain>
    </source>
</reference>
<dbReference type="AlphaFoldDB" id="A0A0N0U842"/>
<dbReference type="HAMAP" id="MF_00135">
    <property type="entry name" value="PRAI"/>
    <property type="match status" value="1"/>
</dbReference>
<evidence type="ECO:0000256" key="2">
    <source>
        <dbReference type="ARBA" id="ARBA00004664"/>
    </source>
</evidence>
<dbReference type="EMBL" id="LHCI01000106">
    <property type="protein sequence ID" value="KOX89933.1"/>
    <property type="molecule type" value="Genomic_DNA"/>
</dbReference>
<comment type="similarity">
    <text evidence="9">Belongs to the TrpF family.</text>
</comment>
<accession>A0A0N0U842</accession>
<dbReference type="GO" id="GO:0000162">
    <property type="term" value="P:L-tryptophan biosynthetic process"/>
    <property type="evidence" value="ECO:0007669"/>
    <property type="project" value="UniProtKB-UniRule"/>
</dbReference>
<dbReference type="InterPro" id="IPR044643">
    <property type="entry name" value="TrpF_fam"/>
</dbReference>
<evidence type="ECO:0000259" key="10">
    <source>
        <dbReference type="Pfam" id="PF00697"/>
    </source>
</evidence>
<evidence type="ECO:0000313" key="11">
    <source>
        <dbReference type="EMBL" id="KOX89933.1"/>
    </source>
</evidence>
<dbReference type="GO" id="GO:0004640">
    <property type="term" value="F:phosphoribosylanthranilate isomerase activity"/>
    <property type="evidence" value="ECO:0007669"/>
    <property type="project" value="UniProtKB-UniRule"/>
</dbReference>
<dbReference type="SUPFAM" id="SSF51366">
    <property type="entry name" value="Ribulose-phoshate binding barrel"/>
    <property type="match status" value="1"/>
</dbReference>
<comment type="pathway">
    <text evidence="2 9">Amino-acid biosynthesis; L-tryptophan biosynthesis; L-tryptophan from chorismate: step 3/5.</text>
</comment>